<accession>A0A5E4QTP8</accession>
<dbReference type="Proteomes" id="UP000324832">
    <property type="component" value="Unassembled WGS sequence"/>
</dbReference>
<dbReference type="EMBL" id="FZQP02005554">
    <property type="protein sequence ID" value="VVD01726.1"/>
    <property type="molecule type" value="Genomic_DNA"/>
</dbReference>
<dbReference type="AlphaFoldDB" id="A0A5E4QTP8"/>
<feature type="region of interest" description="Disordered" evidence="1">
    <location>
        <begin position="1"/>
        <end position="40"/>
    </location>
</feature>
<evidence type="ECO:0000313" key="3">
    <source>
        <dbReference type="Proteomes" id="UP000324832"/>
    </source>
</evidence>
<name>A0A5E4QTP8_9NEOP</name>
<sequence length="68" mass="7720">MESCRLRSSSKLNDDEHFSDDSLEESLPSPPPINTPSKRNSIAWEVSLDGDDPLLTPGSYWKKTKKVW</sequence>
<protein>
    <submittedName>
        <fullName evidence="2">Uncharacterized protein</fullName>
    </submittedName>
</protein>
<feature type="compositionally biased region" description="Polar residues" evidence="1">
    <location>
        <begin position="1"/>
        <end position="11"/>
    </location>
</feature>
<organism evidence="2 3">
    <name type="scientific">Leptidea sinapis</name>
    <dbReference type="NCBI Taxonomy" id="189913"/>
    <lineage>
        <taxon>Eukaryota</taxon>
        <taxon>Metazoa</taxon>
        <taxon>Ecdysozoa</taxon>
        <taxon>Arthropoda</taxon>
        <taxon>Hexapoda</taxon>
        <taxon>Insecta</taxon>
        <taxon>Pterygota</taxon>
        <taxon>Neoptera</taxon>
        <taxon>Endopterygota</taxon>
        <taxon>Lepidoptera</taxon>
        <taxon>Glossata</taxon>
        <taxon>Ditrysia</taxon>
        <taxon>Papilionoidea</taxon>
        <taxon>Pieridae</taxon>
        <taxon>Dismorphiinae</taxon>
        <taxon>Leptidea</taxon>
    </lineage>
</organism>
<gene>
    <name evidence="2" type="ORF">LSINAPIS_LOCUS12076</name>
</gene>
<evidence type="ECO:0000313" key="2">
    <source>
        <dbReference type="EMBL" id="VVD01726.1"/>
    </source>
</evidence>
<evidence type="ECO:0000256" key="1">
    <source>
        <dbReference type="SAM" id="MobiDB-lite"/>
    </source>
</evidence>
<keyword evidence="3" id="KW-1185">Reference proteome</keyword>
<proteinExistence type="predicted"/>
<reference evidence="2 3" key="1">
    <citation type="submission" date="2017-07" db="EMBL/GenBank/DDBJ databases">
        <authorList>
            <person name="Talla V."/>
            <person name="Backstrom N."/>
        </authorList>
    </citation>
    <scope>NUCLEOTIDE SEQUENCE [LARGE SCALE GENOMIC DNA]</scope>
</reference>